<organism evidence="2 3">
    <name type="scientific">Lacihabitans soyangensis</name>
    <dbReference type="NCBI Taxonomy" id="869394"/>
    <lineage>
        <taxon>Bacteria</taxon>
        <taxon>Pseudomonadati</taxon>
        <taxon>Bacteroidota</taxon>
        <taxon>Cytophagia</taxon>
        <taxon>Cytophagales</taxon>
        <taxon>Leadbetterellaceae</taxon>
        <taxon>Lacihabitans</taxon>
    </lineage>
</organism>
<evidence type="ECO:0000313" key="3">
    <source>
        <dbReference type="Proteomes" id="UP001204144"/>
    </source>
</evidence>
<evidence type="ECO:0000256" key="1">
    <source>
        <dbReference type="SAM" id="SignalP"/>
    </source>
</evidence>
<reference evidence="2 3" key="1">
    <citation type="submission" date="2018-11" db="EMBL/GenBank/DDBJ databases">
        <title>Novel bacteria species description.</title>
        <authorList>
            <person name="Han J.-H."/>
        </authorList>
    </citation>
    <scope>NUCLEOTIDE SEQUENCE [LARGE SCALE GENOMIC DNA]</scope>
    <source>
        <strain evidence="2 3">KCTC23259</strain>
    </source>
</reference>
<keyword evidence="1" id="KW-0732">Signal</keyword>
<dbReference type="EMBL" id="RJUF01000056">
    <property type="protein sequence ID" value="MCP9764060.1"/>
    <property type="molecule type" value="Genomic_DNA"/>
</dbReference>
<dbReference type="SUPFAM" id="SSF51126">
    <property type="entry name" value="Pectin lyase-like"/>
    <property type="match status" value="1"/>
</dbReference>
<proteinExistence type="predicted"/>
<feature type="chain" id="PRO_5041962621" description="Right-handed parallel beta-helix repeat-containing protein" evidence="1">
    <location>
        <begin position="20"/>
        <end position="293"/>
    </location>
</feature>
<comment type="caution">
    <text evidence="2">The sequence shown here is derived from an EMBL/GenBank/DDBJ whole genome shotgun (WGS) entry which is preliminary data.</text>
</comment>
<dbReference type="Gene3D" id="2.160.20.10">
    <property type="entry name" value="Single-stranded right-handed beta-helix, Pectin lyase-like"/>
    <property type="match status" value="1"/>
</dbReference>
<dbReference type="AlphaFoldDB" id="A0AAE3H4I6"/>
<feature type="signal peptide" evidence="1">
    <location>
        <begin position="1"/>
        <end position="19"/>
    </location>
</feature>
<sequence>MKKYTAILLLFSFNTFGQASRTWVSGVGDDANPCSRTAPCKTFAGAISKTTAAGEVSVLDPGGYGAVTITKSITISGDGTSAGILASNVNGVIINAAATDKVVLRNISIEGLKTGLNGIRFLAGGELVVENCTINNFTQSGIAAEMTTGNAKILVSNTSILGFSNPSSIGLKLLPNSSTANLRVSVVGSRIQSVDTAIVAHENTNLSVMNSVVSSNLTGIKGNGSAKVLLQNSQIFNNGTALMSIGSSEISLSGSAMTNNTVGASADNLILSFGNNTIRNNPTSAPLGVVRLD</sequence>
<dbReference type="RefSeq" id="WP_255037819.1">
    <property type="nucleotide sequence ID" value="NZ_RJUF01000056.1"/>
</dbReference>
<accession>A0AAE3H4I6</accession>
<dbReference type="Proteomes" id="UP001204144">
    <property type="component" value="Unassembled WGS sequence"/>
</dbReference>
<evidence type="ECO:0000313" key="2">
    <source>
        <dbReference type="EMBL" id="MCP9764060.1"/>
    </source>
</evidence>
<keyword evidence="3" id="KW-1185">Reference proteome</keyword>
<gene>
    <name evidence="2" type="ORF">EGI31_13975</name>
</gene>
<dbReference type="InterPro" id="IPR011050">
    <property type="entry name" value="Pectin_lyase_fold/virulence"/>
</dbReference>
<dbReference type="InterPro" id="IPR012334">
    <property type="entry name" value="Pectin_lyas_fold"/>
</dbReference>
<name>A0AAE3H4I6_9BACT</name>
<evidence type="ECO:0008006" key="4">
    <source>
        <dbReference type="Google" id="ProtNLM"/>
    </source>
</evidence>
<protein>
    <recommendedName>
        <fullName evidence="4">Right-handed parallel beta-helix repeat-containing protein</fullName>
    </recommendedName>
</protein>